<name>A0A5C5XQI4_9PLAN</name>
<dbReference type="Gene3D" id="3.30.700.10">
    <property type="entry name" value="Glycoprotein, Type 4 Pilin"/>
    <property type="match status" value="1"/>
</dbReference>
<comment type="caution">
    <text evidence="3">The sequence shown here is derived from an EMBL/GenBank/DDBJ whole genome shotgun (WGS) entry which is preliminary data.</text>
</comment>
<dbReference type="Pfam" id="PF07963">
    <property type="entry name" value="N_methyl"/>
    <property type="match status" value="1"/>
</dbReference>
<keyword evidence="4" id="KW-1185">Reference proteome</keyword>
<dbReference type="NCBIfam" id="TIGR02532">
    <property type="entry name" value="IV_pilin_GFxxxE"/>
    <property type="match status" value="1"/>
</dbReference>
<dbReference type="InterPro" id="IPR027558">
    <property type="entry name" value="Pre_pil_HX9DG_C"/>
</dbReference>
<dbReference type="OrthoDB" id="255848at2"/>
<accession>A0A5C5XQI4</accession>
<dbReference type="InterPro" id="IPR045584">
    <property type="entry name" value="Pilin-like"/>
</dbReference>
<proteinExistence type="predicted"/>
<gene>
    <name evidence="3" type="primary">xcpT_24</name>
    <name evidence="3" type="ORF">Pan54_50970</name>
</gene>
<dbReference type="Proteomes" id="UP000316095">
    <property type="component" value="Unassembled WGS sequence"/>
</dbReference>
<evidence type="ECO:0000259" key="2">
    <source>
        <dbReference type="Pfam" id="PF07596"/>
    </source>
</evidence>
<dbReference type="Pfam" id="PF07596">
    <property type="entry name" value="SBP_bac_10"/>
    <property type="match status" value="1"/>
</dbReference>
<dbReference type="InterPro" id="IPR012902">
    <property type="entry name" value="N_methyl_site"/>
</dbReference>
<evidence type="ECO:0000313" key="3">
    <source>
        <dbReference type="EMBL" id="TWT64335.1"/>
    </source>
</evidence>
<keyword evidence="1" id="KW-0812">Transmembrane</keyword>
<dbReference type="InterPro" id="IPR011453">
    <property type="entry name" value="DUF1559"/>
</dbReference>
<reference evidence="3 4" key="1">
    <citation type="submission" date="2019-02" db="EMBL/GenBank/DDBJ databases">
        <title>Deep-cultivation of Planctomycetes and their phenomic and genomic characterization uncovers novel biology.</title>
        <authorList>
            <person name="Wiegand S."/>
            <person name="Jogler M."/>
            <person name="Boedeker C."/>
            <person name="Pinto D."/>
            <person name="Vollmers J."/>
            <person name="Rivas-Marin E."/>
            <person name="Kohn T."/>
            <person name="Peeters S.H."/>
            <person name="Heuer A."/>
            <person name="Rast P."/>
            <person name="Oberbeckmann S."/>
            <person name="Bunk B."/>
            <person name="Jeske O."/>
            <person name="Meyerdierks A."/>
            <person name="Storesund J.E."/>
            <person name="Kallscheuer N."/>
            <person name="Luecker S."/>
            <person name="Lage O.M."/>
            <person name="Pohl T."/>
            <person name="Merkel B.J."/>
            <person name="Hornburger P."/>
            <person name="Mueller R.-W."/>
            <person name="Bruemmer F."/>
            <person name="Labrenz M."/>
            <person name="Spormann A.M."/>
            <person name="Op Den Camp H."/>
            <person name="Overmann J."/>
            <person name="Amann R."/>
            <person name="Jetten M.S.M."/>
            <person name="Mascher T."/>
            <person name="Medema M.H."/>
            <person name="Devos D.P."/>
            <person name="Kaster A.-K."/>
            <person name="Ovreas L."/>
            <person name="Rohde M."/>
            <person name="Galperin M.Y."/>
            <person name="Jogler C."/>
        </authorList>
    </citation>
    <scope>NUCLEOTIDE SEQUENCE [LARGE SCALE GENOMIC DNA]</scope>
    <source>
        <strain evidence="3 4">Pan54</strain>
    </source>
</reference>
<feature type="domain" description="DUF1559" evidence="2">
    <location>
        <begin position="35"/>
        <end position="294"/>
    </location>
</feature>
<evidence type="ECO:0000313" key="4">
    <source>
        <dbReference type="Proteomes" id="UP000316095"/>
    </source>
</evidence>
<dbReference type="RefSeq" id="WP_146506054.1">
    <property type="nucleotide sequence ID" value="NZ_SJPG01000001.1"/>
</dbReference>
<dbReference type="NCBIfam" id="TIGR04294">
    <property type="entry name" value="pre_pil_HX9DG"/>
    <property type="match status" value="1"/>
</dbReference>
<keyword evidence="1" id="KW-1133">Transmembrane helix</keyword>
<dbReference type="EMBL" id="SJPG01000001">
    <property type="protein sequence ID" value="TWT64335.1"/>
    <property type="molecule type" value="Genomic_DNA"/>
</dbReference>
<dbReference type="AlphaFoldDB" id="A0A5C5XQI4"/>
<feature type="transmembrane region" description="Helical" evidence="1">
    <location>
        <begin position="12"/>
        <end position="34"/>
    </location>
</feature>
<dbReference type="PANTHER" id="PTHR30093:SF2">
    <property type="entry name" value="TYPE II SECRETION SYSTEM PROTEIN H"/>
    <property type="match status" value="1"/>
</dbReference>
<organism evidence="3 4">
    <name type="scientific">Rubinisphaera italica</name>
    <dbReference type="NCBI Taxonomy" id="2527969"/>
    <lineage>
        <taxon>Bacteria</taxon>
        <taxon>Pseudomonadati</taxon>
        <taxon>Planctomycetota</taxon>
        <taxon>Planctomycetia</taxon>
        <taxon>Planctomycetales</taxon>
        <taxon>Planctomycetaceae</taxon>
        <taxon>Rubinisphaera</taxon>
    </lineage>
</organism>
<keyword evidence="1" id="KW-0472">Membrane</keyword>
<sequence length="312" mass="33995">MQTTNKFRQGFTLIELLVVIAIIAILVALLLPAVQQAREAARRSSCKNNLKQIGLALHNYHDVHKTFPQGGMGRPQSTEGPTNNFSWLVYILPMLEQNALYDQFNFNEYYTTTNNRAAAMNRVETYFCPSSRNADQKSNVTNVWAMHYLGLAGPIGAVNGANPTRNYQFAGNNSSSHGGVGQSGILTMNQNRTFADITDGTTNTLLAGEFSGRVGLTGSSPLRPLLQGANTNGSNAAMYCCKNIKKTINEEASYVGSDPLKRFNDVSTSSQHKGGAQFLLGDGGVRFLSENINFGTYQNLASMDDEIPIGEF</sequence>
<dbReference type="PANTHER" id="PTHR30093">
    <property type="entry name" value="GENERAL SECRETION PATHWAY PROTEIN G"/>
    <property type="match status" value="1"/>
</dbReference>
<protein>
    <submittedName>
        <fullName evidence="3">Type II secretion system protein G</fullName>
    </submittedName>
</protein>
<evidence type="ECO:0000256" key="1">
    <source>
        <dbReference type="SAM" id="Phobius"/>
    </source>
</evidence>
<dbReference type="SUPFAM" id="SSF54523">
    <property type="entry name" value="Pili subunits"/>
    <property type="match status" value="1"/>
</dbReference>
<dbReference type="PROSITE" id="PS00409">
    <property type="entry name" value="PROKAR_NTER_METHYL"/>
    <property type="match status" value="1"/>
</dbReference>